<keyword evidence="8" id="KW-1185">Reference proteome</keyword>
<dbReference type="SUPFAM" id="SSF51011">
    <property type="entry name" value="Glycosyl hydrolase domain"/>
    <property type="match status" value="1"/>
</dbReference>
<evidence type="ECO:0000313" key="8">
    <source>
        <dbReference type="Proteomes" id="UP000525652"/>
    </source>
</evidence>
<evidence type="ECO:0000256" key="1">
    <source>
        <dbReference type="ARBA" id="ARBA00007806"/>
    </source>
</evidence>
<protein>
    <submittedName>
        <fullName evidence="7">Glycoside hydrolase</fullName>
    </submittedName>
</protein>
<proteinExistence type="inferred from homology"/>
<keyword evidence="3 4" id="KW-0326">Glycosidase</keyword>
<dbReference type="PANTHER" id="PTHR43053">
    <property type="entry name" value="GLYCOSIDASE FAMILY 31"/>
    <property type="match status" value="1"/>
</dbReference>
<dbReference type="InterPro" id="IPR000322">
    <property type="entry name" value="Glyco_hydro_31_TIM"/>
</dbReference>
<dbReference type="GO" id="GO:0004553">
    <property type="term" value="F:hydrolase activity, hydrolyzing O-glycosyl compounds"/>
    <property type="evidence" value="ECO:0007669"/>
    <property type="project" value="InterPro"/>
</dbReference>
<feature type="domain" description="Glycoside hydrolase family 31 TIM barrel" evidence="5">
    <location>
        <begin position="131"/>
        <end position="288"/>
    </location>
</feature>
<dbReference type="InterPro" id="IPR050985">
    <property type="entry name" value="Alpha-glycosidase_related"/>
</dbReference>
<evidence type="ECO:0000256" key="4">
    <source>
        <dbReference type="RuleBase" id="RU361185"/>
    </source>
</evidence>
<feature type="domain" description="Glycosyl hydrolase family 31 C-terminal" evidence="6">
    <location>
        <begin position="439"/>
        <end position="518"/>
    </location>
</feature>
<comment type="similarity">
    <text evidence="1 4">Belongs to the glycosyl hydrolase 31 family.</text>
</comment>
<dbReference type="CDD" id="cd06592">
    <property type="entry name" value="GH31_NET37"/>
    <property type="match status" value="1"/>
</dbReference>
<dbReference type="SUPFAM" id="SSF51445">
    <property type="entry name" value="(Trans)glycosidases"/>
    <property type="match status" value="1"/>
</dbReference>
<sequence length="523" mass="59665">MTDYSNRSIPLLPNESWWGGLSALGASMPFRSESTISCDLLNENLGNQAQPLLVSNRGRYVWSDHPFHFEFKQGSLHLSKAHSEIHLFEEGNSLKEAFCHASRNHFPASGSIPDPILFNAPQYNTWIELMYDQREEKILEYAESIIAAGYPPGTILIDDNWQEDYGTWEFSARRFSDPKAMIEKLHDMGFKVMLWVCPFVSADSATCRELAEKHFLHPDEQPTQDILWANTEFKPALIRWWNGASAMIDLSNPDAREWFRLSLQKLVDEYGIDGFKFDAGDPAFYSGVPSQNLSFLPTDHSEQFAAAGLPFAFNEYRACWKMAGQPLVQRLQDKKHKWEDLRTLIPCSIAQGLMGYAFTCPDMIGGGEYLSFLRAENIDQELIVRSAQAHALMPMMQFSLAPWRVLDPEKQAICLEMAKLHTRTAPRILEYAHRSANTGEPIIKSLEWFWPGRGYDRVVDQFILGEDILVCPVLEKGAESRSVILPPGTWTADDGTRYEGEQTIQVEAPLDRLPWFEREIEKN</sequence>
<evidence type="ECO:0000259" key="5">
    <source>
        <dbReference type="Pfam" id="PF01055"/>
    </source>
</evidence>
<dbReference type="RefSeq" id="WP_185692515.1">
    <property type="nucleotide sequence ID" value="NZ_JACHVA010000076.1"/>
</dbReference>
<dbReference type="GO" id="GO:0005975">
    <property type="term" value="P:carbohydrate metabolic process"/>
    <property type="evidence" value="ECO:0007669"/>
    <property type="project" value="InterPro"/>
</dbReference>
<reference evidence="7 8" key="1">
    <citation type="submission" date="2020-07" db="EMBL/GenBank/DDBJ databases">
        <authorList>
            <person name="Feng X."/>
        </authorList>
    </citation>
    <scope>NUCLEOTIDE SEQUENCE [LARGE SCALE GENOMIC DNA]</scope>
    <source>
        <strain evidence="7 8">JCM14086</strain>
    </source>
</reference>
<evidence type="ECO:0000313" key="7">
    <source>
        <dbReference type="EMBL" id="MBC2601809.1"/>
    </source>
</evidence>
<dbReference type="InterPro" id="IPR017853">
    <property type="entry name" value="GH"/>
</dbReference>
<comment type="caution">
    <text evidence="7">The sequence shown here is derived from an EMBL/GenBank/DDBJ whole genome shotgun (WGS) entry which is preliminary data.</text>
</comment>
<dbReference type="Gene3D" id="2.60.40.1180">
    <property type="entry name" value="Golgi alpha-mannosidase II"/>
    <property type="match status" value="1"/>
</dbReference>
<accession>A0A7X1AXX0</accession>
<evidence type="ECO:0000256" key="2">
    <source>
        <dbReference type="ARBA" id="ARBA00022801"/>
    </source>
</evidence>
<name>A0A7X1AXX0_9BACT</name>
<dbReference type="InterPro" id="IPR013780">
    <property type="entry name" value="Glyco_hydro_b"/>
</dbReference>
<dbReference type="PANTHER" id="PTHR43053:SF4">
    <property type="entry name" value="MYOGENESIS-REGULATING GLYCOSIDASE"/>
    <property type="match status" value="1"/>
</dbReference>
<evidence type="ECO:0000259" key="6">
    <source>
        <dbReference type="Pfam" id="PF21365"/>
    </source>
</evidence>
<gene>
    <name evidence="7" type="ORF">H5P30_08465</name>
</gene>
<organism evidence="7 8">
    <name type="scientific">Puniceicoccus vermicola</name>
    <dbReference type="NCBI Taxonomy" id="388746"/>
    <lineage>
        <taxon>Bacteria</taxon>
        <taxon>Pseudomonadati</taxon>
        <taxon>Verrucomicrobiota</taxon>
        <taxon>Opitutia</taxon>
        <taxon>Puniceicoccales</taxon>
        <taxon>Puniceicoccaceae</taxon>
        <taxon>Puniceicoccus</taxon>
    </lineage>
</organism>
<dbReference type="Proteomes" id="UP000525652">
    <property type="component" value="Unassembled WGS sequence"/>
</dbReference>
<dbReference type="Pfam" id="PF21365">
    <property type="entry name" value="Glyco_hydro_31_3rd"/>
    <property type="match status" value="1"/>
</dbReference>
<dbReference type="AlphaFoldDB" id="A0A7X1AXX0"/>
<dbReference type="EMBL" id="JACHVA010000076">
    <property type="protein sequence ID" value="MBC2601809.1"/>
    <property type="molecule type" value="Genomic_DNA"/>
</dbReference>
<dbReference type="Pfam" id="PF01055">
    <property type="entry name" value="Glyco_hydro_31_2nd"/>
    <property type="match status" value="1"/>
</dbReference>
<keyword evidence="2 4" id="KW-0378">Hydrolase</keyword>
<evidence type="ECO:0000256" key="3">
    <source>
        <dbReference type="ARBA" id="ARBA00023295"/>
    </source>
</evidence>
<dbReference type="InterPro" id="IPR048395">
    <property type="entry name" value="Glyco_hydro_31_C"/>
</dbReference>
<dbReference type="Gene3D" id="3.20.20.80">
    <property type="entry name" value="Glycosidases"/>
    <property type="match status" value="1"/>
</dbReference>